<dbReference type="InterPro" id="IPR039422">
    <property type="entry name" value="MarR/SlyA-like"/>
</dbReference>
<evidence type="ECO:0000313" key="3">
    <source>
        <dbReference type="Proteomes" id="UP001595900"/>
    </source>
</evidence>
<accession>A0ABV8Q229</accession>
<dbReference type="PANTHER" id="PTHR33164:SF103">
    <property type="entry name" value="REGULATORY PROTEIN MARR"/>
    <property type="match status" value="1"/>
</dbReference>
<dbReference type="PROSITE" id="PS50995">
    <property type="entry name" value="HTH_MARR_2"/>
    <property type="match status" value="1"/>
</dbReference>
<dbReference type="EMBL" id="JBHSCN010000002">
    <property type="protein sequence ID" value="MFC4242326.1"/>
    <property type="molecule type" value="Genomic_DNA"/>
</dbReference>
<protein>
    <submittedName>
        <fullName evidence="2">MarR family winged helix-turn-helix transcriptional regulator</fullName>
    </submittedName>
</protein>
<dbReference type="InterPro" id="IPR036390">
    <property type="entry name" value="WH_DNA-bd_sf"/>
</dbReference>
<dbReference type="InterPro" id="IPR000835">
    <property type="entry name" value="HTH_MarR-typ"/>
</dbReference>
<dbReference type="SMART" id="SM00347">
    <property type="entry name" value="HTH_MARR"/>
    <property type="match status" value="1"/>
</dbReference>
<dbReference type="SUPFAM" id="SSF46785">
    <property type="entry name" value="Winged helix' DNA-binding domain"/>
    <property type="match status" value="1"/>
</dbReference>
<gene>
    <name evidence="2" type="ORF">ACFOYW_02995</name>
</gene>
<dbReference type="Proteomes" id="UP001595900">
    <property type="component" value="Unassembled WGS sequence"/>
</dbReference>
<dbReference type="PANTHER" id="PTHR33164">
    <property type="entry name" value="TRANSCRIPTIONAL REGULATOR, MARR FAMILY"/>
    <property type="match status" value="1"/>
</dbReference>
<dbReference type="InterPro" id="IPR036388">
    <property type="entry name" value="WH-like_DNA-bd_sf"/>
</dbReference>
<name>A0ABV8Q229_9MICO</name>
<sequence>MTAHTVTTAELATAELATVDAGQVGRLLKRAQYRNHRALDRALAAVGTTLAQWDALRAIAEAPAASAHELATATFQSDQAFGTLASRLIAQGLVERSPGRGRRVEHRLTDAGEHLFDEGAVVAAAVTARSFAELSNADLATLHALLARVGAPVD</sequence>
<evidence type="ECO:0000259" key="1">
    <source>
        <dbReference type="PROSITE" id="PS50995"/>
    </source>
</evidence>
<proteinExistence type="predicted"/>
<feature type="domain" description="HTH marR-type" evidence="1">
    <location>
        <begin position="21"/>
        <end position="151"/>
    </location>
</feature>
<evidence type="ECO:0000313" key="2">
    <source>
        <dbReference type="EMBL" id="MFC4242326.1"/>
    </source>
</evidence>
<dbReference type="RefSeq" id="WP_390227150.1">
    <property type="nucleotide sequence ID" value="NZ_JBHSCN010000002.1"/>
</dbReference>
<reference evidence="3" key="1">
    <citation type="journal article" date="2019" name="Int. J. Syst. Evol. Microbiol.">
        <title>The Global Catalogue of Microorganisms (GCM) 10K type strain sequencing project: providing services to taxonomists for standard genome sequencing and annotation.</title>
        <authorList>
            <consortium name="The Broad Institute Genomics Platform"/>
            <consortium name="The Broad Institute Genome Sequencing Center for Infectious Disease"/>
            <person name="Wu L."/>
            <person name="Ma J."/>
        </authorList>
    </citation>
    <scope>NUCLEOTIDE SEQUENCE [LARGE SCALE GENOMIC DNA]</scope>
    <source>
        <strain evidence="3">CGMCC 1.10363</strain>
    </source>
</reference>
<comment type="caution">
    <text evidence="2">The sequence shown here is derived from an EMBL/GenBank/DDBJ whole genome shotgun (WGS) entry which is preliminary data.</text>
</comment>
<dbReference type="Gene3D" id="1.10.10.10">
    <property type="entry name" value="Winged helix-like DNA-binding domain superfamily/Winged helix DNA-binding domain"/>
    <property type="match status" value="1"/>
</dbReference>
<keyword evidence="3" id="KW-1185">Reference proteome</keyword>
<organism evidence="2 3">
    <name type="scientific">Gryllotalpicola reticulitermitis</name>
    <dbReference type="NCBI Taxonomy" id="1184153"/>
    <lineage>
        <taxon>Bacteria</taxon>
        <taxon>Bacillati</taxon>
        <taxon>Actinomycetota</taxon>
        <taxon>Actinomycetes</taxon>
        <taxon>Micrococcales</taxon>
        <taxon>Microbacteriaceae</taxon>
        <taxon>Gryllotalpicola</taxon>
    </lineage>
</organism>
<dbReference type="Pfam" id="PF12802">
    <property type="entry name" value="MarR_2"/>
    <property type="match status" value="1"/>
</dbReference>